<reference evidence="2" key="1">
    <citation type="submission" date="2018-10" db="EMBL/GenBank/DDBJ databases">
        <title>Hidden diversity of soil giant viruses.</title>
        <authorList>
            <person name="Schulz F."/>
            <person name="Alteio L."/>
            <person name="Goudeau D."/>
            <person name="Ryan E.M."/>
            <person name="Malmstrom R.R."/>
            <person name="Blanchard J."/>
            <person name="Woyke T."/>
        </authorList>
    </citation>
    <scope>NUCLEOTIDE SEQUENCE</scope>
    <source>
        <strain evidence="2">BAV1</strain>
    </source>
</reference>
<evidence type="ECO:0000256" key="1">
    <source>
        <dbReference type="SAM" id="Coils"/>
    </source>
</evidence>
<feature type="coiled-coil region" evidence="1">
    <location>
        <begin position="91"/>
        <end position="118"/>
    </location>
</feature>
<organism evidence="2">
    <name type="scientific">Barrevirus sp</name>
    <dbReference type="NCBI Taxonomy" id="2487763"/>
    <lineage>
        <taxon>Viruses</taxon>
        <taxon>Varidnaviria</taxon>
        <taxon>Bamfordvirae</taxon>
        <taxon>Nucleocytoviricota</taxon>
        <taxon>Megaviricetes</taxon>
        <taxon>Imitervirales</taxon>
        <taxon>Mimiviridae</taxon>
        <taxon>Klosneuvirinae</taxon>
    </lineage>
</organism>
<protein>
    <submittedName>
        <fullName evidence="2">Uncharacterized protein</fullName>
    </submittedName>
</protein>
<dbReference type="EMBL" id="MK072008">
    <property type="protein sequence ID" value="AYV77085.1"/>
    <property type="molecule type" value="Genomic_DNA"/>
</dbReference>
<gene>
    <name evidence="2" type="ORF">Barrevirus11_15</name>
</gene>
<evidence type="ECO:0000313" key="2">
    <source>
        <dbReference type="EMBL" id="AYV77085.1"/>
    </source>
</evidence>
<proteinExistence type="predicted"/>
<sequence>MDNNLELNVVTKRKVGRPRKTNNIPVKNKATKSQLMKDRWEKLKNGPPELYDKERERLSNRMTERWAKIKAGLITTNKVGRKKGVKIGPKKKKVVKVKEEVEDIKDEMKEEMQDKEIIEIIESTEHKKGRKPVDPNAPILTGTCGICHETVNKSRLSSHVKKCVLTTNNNGITENLLLRLCVWNQCHLYWLFLLVPVSDTLKTLDTYLHQTWFSNTEANQSEFNIGLSSYKNDNMNKPIKDLLEQIGKQFTYINKLTVCIDVLTKIKSDNKTVKLICQNDKIVIKCEHSECPFDSTVYCSTCRNAFCNDHMKDHYEYSPEKVLQLTNAPLL</sequence>
<accession>A0A3G4ZQD0</accession>
<keyword evidence="1" id="KW-0175">Coiled coil</keyword>
<name>A0A3G4ZQD0_9VIRU</name>